<protein>
    <recommendedName>
        <fullName evidence="9">CBF1-interacting co-repressor CIR N-terminal domain-containing protein</fullName>
    </recommendedName>
</protein>
<feature type="compositionally biased region" description="Basic and acidic residues" evidence="8">
    <location>
        <begin position="187"/>
        <end position="196"/>
    </location>
</feature>
<gene>
    <name evidence="10" type="ORF">K470DRAFT_294247</name>
</gene>
<feature type="compositionally biased region" description="Basic residues" evidence="8">
    <location>
        <begin position="197"/>
        <end position="214"/>
    </location>
</feature>
<keyword evidence="4" id="KW-0747">Spliceosome</keyword>
<comment type="subcellular location">
    <subcellularLocation>
        <location evidence="1">Nucleus</location>
    </subcellularLocation>
</comment>
<name>A0A6A7C489_9PEZI</name>
<dbReference type="GO" id="GO:0005684">
    <property type="term" value="C:U2-type spliceosomal complex"/>
    <property type="evidence" value="ECO:0007669"/>
    <property type="project" value="TreeGrafter"/>
</dbReference>
<keyword evidence="5" id="KW-0175">Coiled coil</keyword>
<evidence type="ECO:0000313" key="10">
    <source>
        <dbReference type="EMBL" id="KAF2861538.1"/>
    </source>
</evidence>
<evidence type="ECO:0000256" key="8">
    <source>
        <dbReference type="SAM" id="MobiDB-lite"/>
    </source>
</evidence>
<evidence type="ECO:0000256" key="3">
    <source>
        <dbReference type="ARBA" id="ARBA00022664"/>
    </source>
</evidence>
<keyword evidence="3" id="KW-0507">mRNA processing</keyword>
<keyword evidence="11" id="KW-1185">Reference proteome</keyword>
<dbReference type="InterPro" id="IPR019339">
    <property type="entry name" value="CIR_N_dom"/>
</dbReference>
<dbReference type="PANTHER" id="PTHR16196">
    <property type="entry name" value="CELL CYCLE CONTROL PROTEIN CWF25"/>
    <property type="match status" value="1"/>
</dbReference>
<dbReference type="Proteomes" id="UP000799421">
    <property type="component" value="Unassembled WGS sequence"/>
</dbReference>
<dbReference type="EMBL" id="MU005972">
    <property type="protein sequence ID" value="KAF2861538.1"/>
    <property type="molecule type" value="Genomic_DNA"/>
</dbReference>
<keyword evidence="6" id="KW-0508">mRNA splicing</keyword>
<evidence type="ECO:0000256" key="6">
    <source>
        <dbReference type="ARBA" id="ARBA00023187"/>
    </source>
</evidence>
<organism evidence="10 11">
    <name type="scientific">Piedraia hortae CBS 480.64</name>
    <dbReference type="NCBI Taxonomy" id="1314780"/>
    <lineage>
        <taxon>Eukaryota</taxon>
        <taxon>Fungi</taxon>
        <taxon>Dikarya</taxon>
        <taxon>Ascomycota</taxon>
        <taxon>Pezizomycotina</taxon>
        <taxon>Dothideomycetes</taxon>
        <taxon>Dothideomycetidae</taxon>
        <taxon>Capnodiales</taxon>
        <taxon>Piedraiaceae</taxon>
        <taxon>Piedraia</taxon>
    </lineage>
</organism>
<dbReference type="InterPro" id="IPR022209">
    <property type="entry name" value="CWC25"/>
</dbReference>
<feature type="compositionally biased region" description="Basic and acidic residues" evidence="8">
    <location>
        <begin position="215"/>
        <end position="257"/>
    </location>
</feature>
<feature type="region of interest" description="Disordered" evidence="8">
    <location>
        <begin position="155"/>
        <end position="257"/>
    </location>
</feature>
<keyword evidence="7" id="KW-0539">Nucleus</keyword>
<dbReference type="Pfam" id="PF12542">
    <property type="entry name" value="CWC25"/>
    <property type="match status" value="1"/>
</dbReference>
<dbReference type="AlphaFoldDB" id="A0A6A7C489"/>
<evidence type="ECO:0000256" key="4">
    <source>
        <dbReference type="ARBA" id="ARBA00022728"/>
    </source>
</evidence>
<evidence type="ECO:0000256" key="7">
    <source>
        <dbReference type="ARBA" id="ARBA00023242"/>
    </source>
</evidence>
<dbReference type="OrthoDB" id="21123at2759"/>
<dbReference type="SMART" id="SM01083">
    <property type="entry name" value="Cir_N"/>
    <property type="match status" value="1"/>
</dbReference>
<dbReference type="InterPro" id="IPR051376">
    <property type="entry name" value="CWC25_splicing_factor"/>
</dbReference>
<evidence type="ECO:0000313" key="11">
    <source>
        <dbReference type="Proteomes" id="UP000799421"/>
    </source>
</evidence>
<evidence type="ECO:0000259" key="9">
    <source>
        <dbReference type="SMART" id="SM01083"/>
    </source>
</evidence>
<evidence type="ECO:0000256" key="1">
    <source>
        <dbReference type="ARBA" id="ARBA00004123"/>
    </source>
</evidence>
<proteinExistence type="inferred from homology"/>
<feature type="compositionally biased region" description="Basic and acidic residues" evidence="8">
    <location>
        <begin position="21"/>
        <end position="60"/>
    </location>
</feature>
<feature type="region of interest" description="Disordered" evidence="8">
    <location>
        <begin position="1"/>
        <end position="60"/>
    </location>
</feature>
<evidence type="ECO:0000256" key="5">
    <source>
        <dbReference type="ARBA" id="ARBA00023054"/>
    </source>
</evidence>
<dbReference type="Pfam" id="PF10197">
    <property type="entry name" value="Cir_N"/>
    <property type="match status" value="1"/>
</dbReference>
<comment type="similarity">
    <text evidence="2">Belongs to the CWC25 family.</text>
</comment>
<sequence>MGGDLNLKKSWHPSLMANQRRVHEEESKALAERRRTEQVLKERAEERAQEELQRQLEEAGGRKRLQRVEWMYNGPGTGGPGAGGAVSEEMEGYLLGKRRLDGLLKRTQDELVKDNEAVSGSMGASVTNARDVARKVADDPLLAIKKQEQAAYEALMNDPNRRRALLQAAGHREDSGRHSRHRRHTDRHNGGRERRKDGSRRRDSRRSRSRSRSPRRYDYDGCRRRHGDERRQRYDDHGRRWHEHDARRSDRADEDYR</sequence>
<reference evidence="10" key="1">
    <citation type="journal article" date="2020" name="Stud. Mycol.">
        <title>101 Dothideomycetes genomes: a test case for predicting lifestyles and emergence of pathogens.</title>
        <authorList>
            <person name="Haridas S."/>
            <person name="Albert R."/>
            <person name="Binder M."/>
            <person name="Bloem J."/>
            <person name="Labutti K."/>
            <person name="Salamov A."/>
            <person name="Andreopoulos B."/>
            <person name="Baker S."/>
            <person name="Barry K."/>
            <person name="Bills G."/>
            <person name="Bluhm B."/>
            <person name="Cannon C."/>
            <person name="Castanera R."/>
            <person name="Culley D."/>
            <person name="Daum C."/>
            <person name="Ezra D."/>
            <person name="Gonzalez J."/>
            <person name="Henrissat B."/>
            <person name="Kuo A."/>
            <person name="Liang C."/>
            <person name="Lipzen A."/>
            <person name="Lutzoni F."/>
            <person name="Magnuson J."/>
            <person name="Mondo S."/>
            <person name="Nolan M."/>
            <person name="Ohm R."/>
            <person name="Pangilinan J."/>
            <person name="Park H.-J."/>
            <person name="Ramirez L."/>
            <person name="Alfaro M."/>
            <person name="Sun H."/>
            <person name="Tritt A."/>
            <person name="Yoshinaga Y."/>
            <person name="Zwiers L.-H."/>
            <person name="Turgeon B."/>
            <person name="Goodwin S."/>
            <person name="Spatafora J."/>
            <person name="Crous P."/>
            <person name="Grigoriev I."/>
        </authorList>
    </citation>
    <scope>NUCLEOTIDE SEQUENCE</scope>
    <source>
        <strain evidence="10">CBS 480.64</strain>
    </source>
</reference>
<feature type="domain" description="CBF1-interacting co-repressor CIR N-terminal" evidence="9">
    <location>
        <begin position="10"/>
        <end position="46"/>
    </location>
</feature>
<dbReference type="GO" id="GO:0000398">
    <property type="term" value="P:mRNA splicing, via spliceosome"/>
    <property type="evidence" value="ECO:0007669"/>
    <property type="project" value="TreeGrafter"/>
</dbReference>
<evidence type="ECO:0000256" key="2">
    <source>
        <dbReference type="ARBA" id="ARBA00006695"/>
    </source>
</evidence>
<accession>A0A6A7C489</accession>
<dbReference type="PANTHER" id="PTHR16196:SF0">
    <property type="entry name" value="PRE-MRNA-SPLICING FACTOR CWC25 HOMOLOG"/>
    <property type="match status" value="1"/>
</dbReference>